<accession>I0GWJ1</accession>
<dbReference type="KEGG" id="sri:SELR_pSRC300550"/>
<dbReference type="Proteomes" id="UP000007887">
    <property type="component" value="Plasmid pSRC3"/>
</dbReference>
<keyword evidence="1" id="KW-0614">Plasmid</keyword>
<dbReference type="AlphaFoldDB" id="I0GWJ1"/>
<dbReference type="EMBL" id="AP012300">
    <property type="protein sequence ID" value="BAL85128.1"/>
    <property type="molecule type" value="Genomic_DNA"/>
</dbReference>
<dbReference type="RefSeq" id="WP_014426146.1">
    <property type="nucleotide sequence ID" value="NC_017073.1"/>
</dbReference>
<sequence length="249" mass="29209">MEKIVKPGMFNEYQKIAFYHGENMVRIDNFESGNIEIPEGWEKAISGYTYEANSFRAPKGIVFDSENFQVRNARKLNLAKNDLFTIKEYDNVDREGKRVLYIPAEIEPAGEVKQCESKFGYYLYKKTKVNCPIKVTVWLREVVSKEKADECFKQWNGKRYEEKPGVAHEVKHRQSFDGTQDDYIIVHYIDIIVPWFYLLTFDKVVYSEYYELTDKLAGKMNEVLGGKSLSHYDIDKLLEHFDITEKTEA</sequence>
<evidence type="ECO:0000313" key="1">
    <source>
        <dbReference type="EMBL" id="BAL85128.1"/>
    </source>
</evidence>
<dbReference type="PATRIC" id="fig|927704.6.peg.3369"/>
<name>I0GWJ1_SELRL</name>
<geneLocation type="plasmid" evidence="1 2">
    <name>pSRC3</name>
</geneLocation>
<reference evidence="1 2" key="1">
    <citation type="submission" date="2011-10" db="EMBL/GenBank/DDBJ databases">
        <title>Whole genome sequence of Selenomonas ruminantium subsp. lactilytica TAM6421.</title>
        <authorList>
            <person name="Oguchi A."/>
            <person name="Ankai A."/>
            <person name="Kaneko J."/>
            <person name="Yamada-Narita S."/>
            <person name="Fukui S."/>
            <person name="Takahashi M."/>
            <person name="Onodera T."/>
            <person name="Kojima S."/>
            <person name="Fushimi T."/>
            <person name="Abe N."/>
            <person name="Kamio Y."/>
            <person name="Yamazaki S."/>
            <person name="Fujita N."/>
        </authorList>
    </citation>
    <scope>NUCLEOTIDE SEQUENCE [LARGE SCALE GENOMIC DNA]</scope>
    <source>
        <strain evidence="2">NBRC 103574 / TAM6421</strain>
        <plasmid evidence="1 2">pSRC3</plasmid>
    </source>
</reference>
<evidence type="ECO:0000313" key="2">
    <source>
        <dbReference type="Proteomes" id="UP000007887"/>
    </source>
</evidence>
<dbReference type="HOGENOM" id="CLU_1115172_0_0_9"/>
<organism evidence="1 2">
    <name type="scientific">Selenomonas ruminantium subsp. lactilytica (strain NBRC 103574 / TAM6421)</name>
    <dbReference type="NCBI Taxonomy" id="927704"/>
    <lineage>
        <taxon>Bacteria</taxon>
        <taxon>Bacillati</taxon>
        <taxon>Bacillota</taxon>
        <taxon>Negativicutes</taxon>
        <taxon>Selenomonadales</taxon>
        <taxon>Selenomonadaceae</taxon>
        <taxon>Selenomonas</taxon>
    </lineage>
</organism>
<proteinExistence type="predicted"/>
<gene>
    <name evidence="1" type="ordered locus">SELR_pSRC300550</name>
</gene>
<protein>
    <submittedName>
        <fullName evidence="1">Uncharacterized protein</fullName>
    </submittedName>
</protein>